<gene>
    <name evidence="2" type="ORF">OSB1V03_LOCUS5416</name>
</gene>
<name>A0A7R9KLE6_9ACAR</name>
<sequence length="467" mass="51235">VNIAPIFADLKPKLPANVEPFTRFKLNSSAISELPANVFSGVPFAKMHIQNAYALKRVHRLAFNGTERTVQVINFSNSPVSEVVVGDWDLFGAIRLVNGLRDLVMSTTALTSLPSMAISNLPKLSTVEILYHRIQPVATNAFHNLPSLQSIAIRYGRLEFREHAFTVGRSPNSRPLQILFPDESLSDNSFTKAVFDGIGRPATISLDANSVSHLDKTVFNSFLAENSFNTVYDRTFNCSDTQNNWVSDKYHKVCVCIVGYNGNHARIQSYENITTAGCGVGRRGSLMDNKCFTYHPNSNTMFAGIQNGRVVQKGEQPWAVFITDLKNGHCGANCAVTDIRVYPGLTNQSFTSHPYYTGGQYFITSEFETNQLKTYDLALIRLNTTIPLDGTSGSSGINSICLPEEMAVNEAEEYVQLVGFGNDNDNGTGAGIQRIGFAKLMKAVADNTYGQNYGFAAQRIPFPSGSG</sequence>
<dbReference type="EMBL" id="OC857296">
    <property type="protein sequence ID" value="CAD7624979.1"/>
    <property type="molecule type" value="Genomic_DNA"/>
</dbReference>
<dbReference type="InterPro" id="IPR009003">
    <property type="entry name" value="Peptidase_S1_PA"/>
</dbReference>
<dbReference type="InterPro" id="IPR043504">
    <property type="entry name" value="Peptidase_S1_PA_chymotrypsin"/>
</dbReference>
<dbReference type="GO" id="GO:0004252">
    <property type="term" value="F:serine-type endopeptidase activity"/>
    <property type="evidence" value="ECO:0007669"/>
    <property type="project" value="InterPro"/>
</dbReference>
<evidence type="ECO:0000313" key="2">
    <source>
        <dbReference type="EMBL" id="CAD7624979.1"/>
    </source>
</evidence>
<dbReference type="InterPro" id="IPR032675">
    <property type="entry name" value="LRR_dom_sf"/>
</dbReference>
<reference evidence="2" key="1">
    <citation type="submission" date="2020-11" db="EMBL/GenBank/DDBJ databases">
        <authorList>
            <person name="Tran Van P."/>
        </authorList>
    </citation>
    <scope>NUCLEOTIDE SEQUENCE</scope>
</reference>
<feature type="domain" description="Peptidase S1" evidence="1">
    <location>
        <begin position="325"/>
        <end position="427"/>
    </location>
</feature>
<organism evidence="2">
    <name type="scientific">Medioppia subpectinata</name>
    <dbReference type="NCBI Taxonomy" id="1979941"/>
    <lineage>
        <taxon>Eukaryota</taxon>
        <taxon>Metazoa</taxon>
        <taxon>Ecdysozoa</taxon>
        <taxon>Arthropoda</taxon>
        <taxon>Chelicerata</taxon>
        <taxon>Arachnida</taxon>
        <taxon>Acari</taxon>
        <taxon>Acariformes</taxon>
        <taxon>Sarcoptiformes</taxon>
        <taxon>Oribatida</taxon>
        <taxon>Brachypylina</taxon>
        <taxon>Oppioidea</taxon>
        <taxon>Oppiidae</taxon>
        <taxon>Medioppia</taxon>
    </lineage>
</organism>
<feature type="non-terminal residue" evidence="2">
    <location>
        <position position="1"/>
    </location>
</feature>
<dbReference type="Gene3D" id="3.80.10.10">
    <property type="entry name" value="Ribonuclease Inhibitor"/>
    <property type="match status" value="1"/>
</dbReference>
<dbReference type="SUPFAM" id="SSF50494">
    <property type="entry name" value="Trypsin-like serine proteases"/>
    <property type="match status" value="1"/>
</dbReference>
<dbReference type="Pfam" id="PF00089">
    <property type="entry name" value="Trypsin"/>
    <property type="match status" value="1"/>
</dbReference>
<evidence type="ECO:0000313" key="3">
    <source>
        <dbReference type="Proteomes" id="UP000759131"/>
    </source>
</evidence>
<dbReference type="OrthoDB" id="10061449at2759"/>
<dbReference type="AlphaFoldDB" id="A0A7R9KLE6"/>
<dbReference type="Proteomes" id="UP000759131">
    <property type="component" value="Unassembled WGS sequence"/>
</dbReference>
<evidence type="ECO:0000259" key="1">
    <source>
        <dbReference type="Pfam" id="PF00089"/>
    </source>
</evidence>
<keyword evidence="3" id="KW-1185">Reference proteome</keyword>
<dbReference type="Gene3D" id="2.40.10.10">
    <property type="entry name" value="Trypsin-like serine proteases"/>
    <property type="match status" value="1"/>
</dbReference>
<accession>A0A7R9KLE6</accession>
<dbReference type="EMBL" id="CAJPIZ010002721">
    <property type="protein sequence ID" value="CAG2105409.1"/>
    <property type="molecule type" value="Genomic_DNA"/>
</dbReference>
<dbReference type="SUPFAM" id="SSF52058">
    <property type="entry name" value="L domain-like"/>
    <property type="match status" value="1"/>
</dbReference>
<proteinExistence type="predicted"/>
<dbReference type="InterPro" id="IPR001254">
    <property type="entry name" value="Trypsin_dom"/>
</dbReference>
<protein>
    <recommendedName>
        <fullName evidence="1">Peptidase S1 domain-containing protein</fullName>
    </recommendedName>
</protein>
<dbReference type="GO" id="GO:0006508">
    <property type="term" value="P:proteolysis"/>
    <property type="evidence" value="ECO:0007669"/>
    <property type="project" value="InterPro"/>
</dbReference>